<evidence type="ECO:0000256" key="1">
    <source>
        <dbReference type="SAM" id="MobiDB-lite"/>
    </source>
</evidence>
<sequence>MGIVLSRKECRCGPFVNLAKLNTLSHAALGAECLQHSRHQMLGRHREEHGLEYAVEWDPNYAGPGKRLRILDFPLVHGDVVINNQYSQNIYPGHLLSSPARGPIERIHGTMARRAKAIATALTKLNPPCVRSKSSRRGLLFVIESVDLLTRSTSILTKRLKLRSKLTSKIVLSANLRQSRRDSAEAEDEDMYRPPEGSKQGQDEKDDGDLGPPARRHRKLSSPRSTLLGWPQIRSDGSVSRP</sequence>
<evidence type="ECO:0000313" key="3">
    <source>
        <dbReference type="Proteomes" id="UP001275084"/>
    </source>
</evidence>
<evidence type="ECO:0000313" key="2">
    <source>
        <dbReference type="EMBL" id="KAK3363751.1"/>
    </source>
</evidence>
<accession>A0AAJ0MKF4</accession>
<organism evidence="2 3">
    <name type="scientific">Lasiosphaeria hispida</name>
    <dbReference type="NCBI Taxonomy" id="260671"/>
    <lineage>
        <taxon>Eukaryota</taxon>
        <taxon>Fungi</taxon>
        <taxon>Dikarya</taxon>
        <taxon>Ascomycota</taxon>
        <taxon>Pezizomycotina</taxon>
        <taxon>Sordariomycetes</taxon>
        <taxon>Sordariomycetidae</taxon>
        <taxon>Sordariales</taxon>
        <taxon>Lasiosphaeriaceae</taxon>
        <taxon>Lasiosphaeria</taxon>
    </lineage>
</organism>
<protein>
    <submittedName>
        <fullName evidence="2">Uncharacterized protein</fullName>
    </submittedName>
</protein>
<dbReference type="EMBL" id="JAUIQD010000001">
    <property type="protein sequence ID" value="KAK3363751.1"/>
    <property type="molecule type" value="Genomic_DNA"/>
</dbReference>
<gene>
    <name evidence="2" type="ORF">B0T25DRAFT_53504</name>
</gene>
<dbReference type="AlphaFoldDB" id="A0AAJ0MKF4"/>
<keyword evidence="3" id="KW-1185">Reference proteome</keyword>
<reference evidence="2" key="2">
    <citation type="submission" date="2023-06" db="EMBL/GenBank/DDBJ databases">
        <authorList>
            <consortium name="Lawrence Berkeley National Laboratory"/>
            <person name="Haridas S."/>
            <person name="Hensen N."/>
            <person name="Bonometti L."/>
            <person name="Westerberg I."/>
            <person name="Brannstrom I.O."/>
            <person name="Guillou S."/>
            <person name="Cros-Aarteil S."/>
            <person name="Calhoun S."/>
            <person name="Kuo A."/>
            <person name="Mondo S."/>
            <person name="Pangilinan J."/>
            <person name="Riley R."/>
            <person name="Labutti K."/>
            <person name="Andreopoulos B."/>
            <person name="Lipzen A."/>
            <person name="Chen C."/>
            <person name="Yanf M."/>
            <person name="Daum C."/>
            <person name="Ng V."/>
            <person name="Clum A."/>
            <person name="Steindorff A."/>
            <person name="Ohm R."/>
            <person name="Martin F."/>
            <person name="Silar P."/>
            <person name="Natvig D."/>
            <person name="Lalanne C."/>
            <person name="Gautier V."/>
            <person name="Ament-Velasquez S.L."/>
            <person name="Kruys A."/>
            <person name="Hutchinson M.I."/>
            <person name="Powell A.J."/>
            <person name="Barry K."/>
            <person name="Miller A.N."/>
            <person name="Grigoriev I.V."/>
            <person name="Debuchy R."/>
            <person name="Gladieux P."/>
            <person name="Thoren M.H."/>
            <person name="Johannesson H."/>
        </authorList>
    </citation>
    <scope>NUCLEOTIDE SEQUENCE</scope>
    <source>
        <strain evidence="2">CBS 955.72</strain>
    </source>
</reference>
<proteinExistence type="predicted"/>
<name>A0AAJ0MKF4_9PEZI</name>
<dbReference type="Proteomes" id="UP001275084">
    <property type="component" value="Unassembled WGS sequence"/>
</dbReference>
<comment type="caution">
    <text evidence="2">The sequence shown here is derived from an EMBL/GenBank/DDBJ whole genome shotgun (WGS) entry which is preliminary data.</text>
</comment>
<feature type="region of interest" description="Disordered" evidence="1">
    <location>
        <begin position="177"/>
        <end position="242"/>
    </location>
</feature>
<reference evidence="2" key="1">
    <citation type="journal article" date="2023" name="Mol. Phylogenet. Evol.">
        <title>Genome-scale phylogeny and comparative genomics of the fungal order Sordariales.</title>
        <authorList>
            <person name="Hensen N."/>
            <person name="Bonometti L."/>
            <person name="Westerberg I."/>
            <person name="Brannstrom I.O."/>
            <person name="Guillou S."/>
            <person name="Cros-Aarteil S."/>
            <person name="Calhoun S."/>
            <person name="Haridas S."/>
            <person name="Kuo A."/>
            <person name="Mondo S."/>
            <person name="Pangilinan J."/>
            <person name="Riley R."/>
            <person name="LaButti K."/>
            <person name="Andreopoulos B."/>
            <person name="Lipzen A."/>
            <person name="Chen C."/>
            <person name="Yan M."/>
            <person name="Daum C."/>
            <person name="Ng V."/>
            <person name="Clum A."/>
            <person name="Steindorff A."/>
            <person name="Ohm R.A."/>
            <person name="Martin F."/>
            <person name="Silar P."/>
            <person name="Natvig D.O."/>
            <person name="Lalanne C."/>
            <person name="Gautier V."/>
            <person name="Ament-Velasquez S.L."/>
            <person name="Kruys A."/>
            <person name="Hutchinson M.I."/>
            <person name="Powell A.J."/>
            <person name="Barry K."/>
            <person name="Miller A.N."/>
            <person name="Grigoriev I.V."/>
            <person name="Debuchy R."/>
            <person name="Gladieux P."/>
            <person name="Hiltunen Thoren M."/>
            <person name="Johannesson H."/>
        </authorList>
    </citation>
    <scope>NUCLEOTIDE SEQUENCE</scope>
    <source>
        <strain evidence="2">CBS 955.72</strain>
    </source>
</reference>